<keyword evidence="2" id="KW-1003">Cell membrane</keyword>
<dbReference type="RefSeq" id="WP_148938647.1">
    <property type="nucleotide sequence ID" value="NZ_VTEI01000002.1"/>
</dbReference>
<evidence type="ECO:0000256" key="5">
    <source>
        <dbReference type="ARBA" id="ARBA00022989"/>
    </source>
</evidence>
<proteinExistence type="predicted"/>
<dbReference type="SMART" id="SM00014">
    <property type="entry name" value="acidPPc"/>
    <property type="match status" value="1"/>
</dbReference>
<feature type="transmembrane region" description="Helical" evidence="7">
    <location>
        <begin position="156"/>
        <end position="174"/>
    </location>
</feature>
<dbReference type="GO" id="GO:0005886">
    <property type="term" value="C:plasma membrane"/>
    <property type="evidence" value="ECO:0007669"/>
    <property type="project" value="UniProtKB-SubCell"/>
</dbReference>
<dbReference type="OrthoDB" id="9789113at2"/>
<dbReference type="SUPFAM" id="SSF48317">
    <property type="entry name" value="Acid phosphatase/Vanadium-dependent haloperoxidase"/>
    <property type="match status" value="1"/>
</dbReference>
<dbReference type="AlphaFoldDB" id="A0A5D4NXA1"/>
<keyword evidence="6 7" id="KW-0472">Membrane</keyword>
<comment type="caution">
    <text evidence="9">The sequence shown here is derived from an EMBL/GenBank/DDBJ whole genome shotgun (WGS) entry which is preliminary data.</text>
</comment>
<evidence type="ECO:0000256" key="7">
    <source>
        <dbReference type="SAM" id="Phobius"/>
    </source>
</evidence>
<feature type="domain" description="Phosphatidic acid phosphatase type 2/haloperoxidase" evidence="8">
    <location>
        <begin position="63"/>
        <end position="171"/>
    </location>
</feature>
<accession>A0A5D4NXA1</accession>
<protein>
    <submittedName>
        <fullName evidence="9">Phosphatase PAP2 family protein</fullName>
    </submittedName>
</protein>
<evidence type="ECO:0000313" key="9">
    <source>
        <dbReference type="EMBL" id="TYS18973.1"/>
    </source>
</evidence>
<evidence type="ECO:0000256" key="2">
    <source>
        <dbReference type="ARBA" id="ARBA00022475"/>
    </source>
</evidence>
<feature type="transmembrane region" description="Helical" evidence="7">
    <location>
        <begin position="25"/>
        <end position="51"/>
    </location>
</feature>
<evidence type="ECO:0000256" key="1">
    <source>
        <dbReference type="ARBA" id="ARBA00004651"/>
    </source>
</evidence>
<dbReference type="InterPro" id="IPR000326">
    <property type="entry name" value="PAP2/HPO"/>
</dbReference>
<dbReference type="Gene3D" id="1.20.144.10">
    <property type="entry name" value="Phosphatidic acid phosphatase type 2/haloperoxidase"/>
    <property type="match status" value="1"/>
</dbReference>
<name>A0A5D4NXA1_9BACI</name>
<keyword evidence="3 7" id="KW-0812">Transmembrane</keyword>
<dbReference type="GO" id="GO:0016787">
    <property type="term" value="F:hydrolase activity"/>
    <property type="evidence" value="ECO:0007669"/>
    <property type="project" value="UniProtKB-KW"/>
</dbReference>
<evidence type="ECO:0000256" key="4">
    <source>
        <dbReference type="ARBA" id="ARBA00022801"/>
    </source>
</evidence>
<gene>
    <name evidence="9" type="ORF">FZC78_05630</name>
</gene>
<evidence type="ECO:0000256" key="3">
    <source>
        <dbReference type="ARBA" id="ARBA00022692"/>
    </source>
</evidence>
<reference evidence="9 10" key="1">
    <citation type="submission" date="2019-08" db="EMBL/GenBank/DDBJ databases">
        <title>Bacillus genomes from the desert of Cuatro Cienegas, Coahuila.</title>
        <authorList>
            <person name="Olmedo-Alvarez G."/>
        </authorList>
    </citation>
    <scope>NUCLEOTIDE SEQUENCE [LARGE SCALE GENOMIC DNA]</scope>
    <source>
        <strain evidence="9 10">CH34_1T</strain>
    </source>
</reference>
<feature type="transmembrane region" description="Helical" evidence="7">
    <location>
        <begin position="63"/>
        <end position="80"/>
    </location>
</feature>
<organism evidence="9 10">
    <name type="scientific">Rossellomorea vietnamensis</name>
    <dbReference type="NCBI Taxonomy" id="218284"/>
    <lineage>
        <taxon>Bacteria</taxon>
        <taxon>Bacillati</taxon>
        <taxon>Bacillota</taxon>
        <taxon>Bacilli</taxon>
        <taxon>Bacillales</taxon>
        <taxon>Bacillaceae</taxon>
        <taxon>Rossellomorea</taxon>
    </lineage>
</organism>
<evidence type="ECO:0000259" key="8">
    <source>
        <dbReference type="SMART" id="SM00014"/>
    </source>
</evidence>
<dbReference type="EMBL" id="VTEI01000002">
    <property type="protein sequence ID" value="TYS18973.1"/>
    <property type="molecule type" value="Genomic_DNA"/>
</dbReference>
<keyword evidence="5 7" id="KW-1133">Transmembrane helix</keyword>
<dbReference type="PANTHER" id="PTHR14969">
    <property type="entry name" value="SPHINGOSINE-1-PHOSPHATE PHOSPHOHYDROLASE"/>
    <property type="match status" value="1"/>
</dbReference>
<dbReference type="Pfam" id="PF01569">
    <property type="entry name" value="PAP2"/>
    <property type="match status" value="1"/>
</dbReference>
<evidence type="ECO:0000256" key="6">
    <source>
        <dbReference type="ARBA" id="ARBA00023136"/>
    </source>
</evidence>
<keyword evidence="4" id="KW-0378">Hydrolase</keyword>
<evidence type="ECO:0000313" key="10">
    <source>
        <dbReference type="Proteomes" id="UP000322267"/>
    </source>
</evidence>
<dbReference type="InterPro" id="IPR036938">
    <property type="entry name" value="PAP2/HPO_sf"/>
</dbReference>
<sequence length="175" mass="19620">MERVRSRIFHYDESLFYHFNGHQGFILSFFHMITHLGGARFTISAMLVMYLLAEQGTLLRETVIISMFALTVSHLIAAGIKKLVKRIRPYAALPNANLYGHQFKDHSFPSGHTTAVFSITVPFMIHYPAFIVVLLPVSLLTAVSRVVLGVHYPSDILAGSFLGTVTAVVILIHFY</sequence>
<comment type="subcellular location">
    <subcellularLocation>
        <location evidence="1">Cell membrane</location>
        <topology evidence="1">Multi-pass membrane protein</topology>
    </subcellularLocation>
</comment>
<dbReference type="Proteomes" id="UP000322267">
    <property type="component" value="Unassembled WGS sequence"/>
</dbReference>
<dbReference type="PANTHER" id="PTHR14969:SF62">
    <property type="entry name" value="DECAPRENYLPHOSPHORYL-5-PHOSPHORIBOSE PHOSPHATASE RV3807C-RELATED"/>
    <property type="match status" value="1"/>
</dbReference>